<dbReference type="PANTHER" id="PTHR46401">
    <property type="entry name" value="GLYCOSYLTRANSFERASE WBBK-RELATED"/>
    <property type="match status" value="1"/>
</dbReference>
<name>A0ABQ5N3C6_9CLOT</name>
<dbReference type="PANTHER" id="PTHR46401:SF2">
    <property type="entry name" value="GLYCOSYLTRANSFERASE WBBK-RELATED"/>
    <property type="match status" value="1"/>
</dbReference>
<gene>
    <name evidence="3" type="ORF">bsdE14_11220</name>
</gene>
<evidence type="ECO:0000313" key="3">
    <source>
        <dbReference type="EMBL" id="GLC29712.1"/>
    </source>
</evidence>
<comment type="caution">
    <text evidence="3">The sequence shown here is derived from an EMBL/GenBank/DDBJ whole genome shotgun (WGS) entry which is preliminary data.</text>
</comment>
<reference evidence="3 4" key="1">
    <citation type="journal article" date="2024" name="Int. J. Syst. Evol. Microbiol.">
        <title>Clostridium omnivorum sp. nov., isolated from anoxic soil under the treatment of reductive soil disinfestation.</title>
        <authorList>
            <person name="Ueki A."/>
            <person name="Tonouchi A."/>
            <person name="Kaku N."/>
            <person name="Honma S."/>
            <person name="Ueki K."/>
        </authorList>
    </citation>
    <scope>NUCLEOTIDE SEQUENCE [LARGE SCALE GENOMIC DNA]</scope>
    <source>
        <strain evidence="3 4">E14</strain>
    </source>
</reference>
<feature type="domain" description="Glycosyl transferase family 1" evidence="2">
    <location>
        <begin position="184"/>
        <end position="333"/>
    </location>
</feature>
<evidence type="ECO:0000259" key="2">
    <source>
        <dbReference type="Pfam" id="PF00534"/>
    </source>
</evidence>
<evidence type="ECO:0000256" key="1">
    <source>
        <dbReference type="ARBA" id="ARBA00022679"/>
    </source>
</evidence>
<dbReference type="EMBL" id="BRXR01000001">
    <property type="protein sequence ID" value="GLC29712.1"/>
    <property type="molecule type" value="Genomic_DNA"/>
</dbReference>
<protein>
    <recommendedName>
        <fullName evidence="2">Glycosyl transferase family 1 domain-containing protein</fullName>
    </recommendedName>
</protein>
<evidence type="ECO:0000313" key="4">
    <source>
        <dbReference type="Proteomes" id="UP001208567"/>
    </source>
</evidence>
<dbReference type="Pfam" id="PF00534">
    <property type="entry name" value="Glycos_transf_1"/>
    <property type="match status" value="1"/>
</dbReference>
<keyword evidence="4" id="KW-1185">Reference proteome</keyword>
<keyword evidence="1" id="KW-0808">Transferase</keyword>
<dbReference type="CDD" id="cd03809">
    <property type="entry name" value="GT4_MtfB-like"/>
    <property type="match status" value="1"/>
</dbReference>
<dbReference type="RefSeq" id="WP_264848999.1">
    <property type="nucleotide sequence ID" value="NZ_BRXR01000001.1"/>
</dbReference>
<sequence length="371" mass="42886">MKILIDLTSLADNFSGIERFAMCISKEIINCKDNEYVLIFKNEIHNEFEELVDNVRVKAYVLKGRNKLLFNQVILPLKIYGIKADAYLFLAFPVPILLFKTNMISTIHDICCWDCPETMKSVSKWYFRISHKVAIRKCKSIITISEFSKQRIVERLKYPENKIWKIKCGISDVFLDFSFSSEENEKVISKYKLPSNYLLCLSTLEPRKNMRLLVEAYSRLVLECNVNQDLVLAGRKGWKIDDLLASLDKKVASKIHVTGFIDDIDLPYIYKNAQSFIFPSKYEGFGIPPLEAMSVGTAVISSDSTSLPEVLGNAAIYFENNNKNDLERKIYYITSLITQNEYLELKKDGINRVKLFSWEKEAKKLIEKLKL</sequence>
<organism evidence="3 4">
    <name type="scientific">Clostridium omnivorum</name>
    <dbReference type="NCBI Taxonomy" id="1604902"/>
    <lineage>
        <taxon>Bacteria</taxon>
        <taxon>Bacillati</taxon>
        <taxon>Bacillota</taxon>
        <taxon>Clostridia</taxon>
        <taxon>Eubacteriales</taxon>
        <taxon>Clostridiaceae</taxon>
        <taxon>Clostridium</taxon>
    </lineage>
</organism>
<dbReference type="InterPro" id="IPR001296">
    <property type="entry name" value="Glyco_trans_1"/>
</dbReference>
<dbReference type="Gene3D" id="3.40.50.2000">
    <property type="entry name" value="Glycogen Phosphorylase B"/>
    <property type="match status" value="2"/>
</dbReference>
<proteinExistence type="predicted"/>
<dbReference type="SUPFAM" id="SSF53756">
    <property type="entry name" value="UDP-Glycosyltransferase/glycogen phosphorylase"/>
    <property type="match status" value="1"/>
</dbReference>
<dbReference type="Proteomes" id="UP001208567">
    <property type="component" value="Unassembled WGS sequence"/>
</dbReference>
<accession>A0ABQ5N3C6</accession>